<dbReference type="OrthoDB" id="8954737at2759"/>
<dbReference type="GO" id="GO:0004888">
    <property type="term" value="F:transmembrane signaling receptor activity"/>
    <property type="evidence" value="ECO:0007669"/>
    <property type="project" value="TreeGrafter"/>
</dbReference>
<feature type="signal peptide" evidence="5">
    <location>
        <begin position="1"/>
        <end position="23"/>
    </location>
</feature>
<evidence type="ECO:0000313" key="8">
    <source>
        <dbReference type="Proteomes" id="UP000265120"/>
    </source>
</evidence>
<keyword evidence="4" id="KW-0472">Membrane</keyword>
<dbReference type="InterPro" id="IPR036179">
    <property type="entry name" value="Ig-like_dom_sf"/>
</dbReference>
<proteinExistence type="predicted"/>
<dbReference type="PANTHER" id="PTHR11481">
    <property type="entry name" value="IMMUNOGLOBULIN FC RECEPTOR"/>
    <property type="match status" value="1"/>
</dbReference>
<dbReference type="Ensembl" id="ENSCSET00000019719.1">
    <property type="protein sequence ID" value="ENSCSEP00000019480.1"/>
    <property type="gene ID" value="ENSCSEG00000012447.1"/>
</dbReference>
<reference evidence="7 8" key="1">
    <citation type="journal article" date="2014" name="Nat. Genet.">
        <title>Whole-genome sequence of a flatfish provides insights into ZW sex chromosome evolution and adaptation to a benthic lifestyle.</title>
        <authorList>
            <person name="Chen S."/>
            <person name="Zhang G."/>
            <person name="Shao C."/>
            <person name="Huang Q."/>
            <person name="Liu G."/>
            <person name="Zhang P."/>
            <person name="Song W."/>
            <person name="An N."/>
            <person name="Chalopin D."/>
            <person name="Volff J.N."/>
            <person name="Hong Y."/>
            <person name="Li Q."/>
            <person name="Sha Z."/>
            <person name="Zhou H."/>
            <person name="Xie M."/>
            <person name="Yu Q."/>
            <person name="Liu Y."/>
            <person name="Xiang H."/>
            <person name="Wang N."/>
            <person name="Wu K."/>
            <person name="Yang C."/>
            <person name="Zhou Q."/>
            <person name="Liao X."/>
            <person name="Yang L."/>
            <person name="Hu Q."/>
            <person name="Zhang J."/>
            <person name="Meng L."/>
            <person name="Jin L."/>
            <person name="Tian Y."/>
            <person name="Lian J."/>
            <person name="Yang J."/>
            <person name="Miao G."/>
            <person name="Liu S."/>
            <person name="Liang Z."/>
            <person name="Yan F."/>
            <person name="Li Y."/>
            <person name="Sun B."/>
            <person name="Zhang H."/>
            <person name="Zhang J."/>
            <person name="Zhu Y."/>
            <person name="Du M."/>
            <person name="Zhao Y."/>
            <person name="Schartl M."/>
            <person name="Tang Q."/>
            <person name="Wang J."/>
        </authorList>
    </citation>
    <scope>NUCLEOTIDE SEQUENCE</scope>
</reference>
<organism evidence="7 8">
    <name type="scientific">Cynoglossus semilaevis</name>
    <name type="common">Tongue sole</name>
    <dbReference type="NCBI Taxonomy" id="244447"/>
    <lineage>
        <taxon>Eukaryota</taxon>
        <taxon>Metazoa</taxon>
        <taxon>Chordata</taxon>
        <taxon>Craniata</taxon>
        <taxon>Vertebrata</taxon>
        <taxon>Euteleostomi</taxon>
        <taxon>Actinopterygii</taxon>
        <taxon>Neopterygii</taxon>
        <taxon>Teleostei</taxon>
        <taxon>Neoteleostei</taxon>
        <taxon>Acanthomorphata</taxon>
        <taxon>Carangaria</taxon>
        <taxon>Pleuronectiformes</taxon>
        <taxon>Pleuronectoidei</taxon>
        <taxon>Cynoglossidae</taxon>
        <taxon>Cynoglossinae</taxon>
        <taxon>Cynoglossus</taxon>
    </lineage>
</organism>
<evidence type="ECO:0000256" key="1">
    <source>
        <dbReference type="ARBA" id="ARBA00022729"/>
    </source>
</evidence>
<dbReference type="InterPro" id="IPR013783">
    <property type="entry name" value="Ig-like_fold"/>
</dbReference>
<dbReference type="AlphaFoldDB" id="A0A3P8W4J6"/>
<dbReference type="GO" id="GO:0007166">
    <property type="term" value="P:cell surface receptor signaling pathway"/>
    <property type="evidence" value="ECO:0007669"/>
    <property type="project" value="TreeGrafter"/>
</dbReference>
<dbReference type="Gene3D" id="2.60.40.10">
    <property type="entry name" value="Immunoglobulins"/>
    <property type="match status" value="2"/>
</dbReference>
<dbReference type="Pfam" id="PF13895">
    <property type="entry name" value="Ig_2"/>
    <property type="match status" value="1"/>
</dbReference>
<dbReference type="GeneTree" id="ENSGT00440000036191"/>
<dbReference type="PANTHER" id="PTHR11481:SF64">
    <property type="entry name" value="FC RECEPTOR-LIKE PROTEIN 4"/>
    <property type="match status" value="1"/>
</dbReference>
<feature type="compositionally biased region" description="Basic and acidic residues" evidence="3">
    <location>
        <begin position="436"/>
        <end position="452"/>
    </location>
</feature>
<feature type="compositionally biased region" description="Basic and acidic residues" evidence="3">
    <location>
        <begin position="417"/>
        <end position="426"/>
    </location>
</feature>
<dbReference type="Ensembl" id="ENSCSET00000019694.1">
    <property type="protein sequence ID" value="ENSCSEP00000019455.1"/>
    <property type="gene ID" value="ENSCSEG00000012447.1"/>
</dbReference>
<keyword evidence="2" id="KW-1015">Disulfide bond</keyword>
<dbReference type="SUPFAM" id="SSF48726">
    <property type="entry name" value="Immunoglobulin"/>
    <property type="match status" value="2"/>
</dbReference>
<keyword evidence="4" id="KW-1133">Transmembrane helix</keyword>
<reference evidence="7" key="2">
    <citation type="submission" date="2025-05" db="UniProtKB">
        <authorList>
            <consortium name="Ensembl"/>
        </authorList>
    </citation>
    <scope>IDENTIFICATION</scope>
</reference>
<dbReference type="RefSeq" id="XP_016889936.1">
    <property type="nucleotide sequence ID" value="XM_017034447.2"/>
</dbReference>
<keyword evidence="1 5" id="KW-0732">Signal</keyword>
<evidence type="ECO:0000256" key="2">
    <source>
        <dbReference type="ARBA" id="ARBA00023157"/>
    </source>
</evidence>
<feature type="domain" description="Immunoglobulin" evidence="6">
    <location>
        <begin position="32"/>
        <end position="100"/>
    </location>
</feature>
<keyword evidence="4" id="KW-0812">Transmembrane</keyword>
<dbReference type="GeneID" id="103381736"/>
<evidence type="ECO:0000256" key="4">
    <source>
        <dbReference type="SAM" id="Phobius"/>
    </source>
</evidence>
<dbReference type="SMART" id="SM00409">
    <property type="entry name" value="IG"/>
    <property type="match status" value="3"/>
</dbReference>
<evidence type="ECO:0000256" key="5">
    <source>
        <dbReference type="SAM" id="SignalP"/>
    </source>
</evidence>
<feature type="region of interest" description="Disordered" evidence="3">
    <location>
        <begin position="417"/>
        <end position="587"/>
    </location>
</feature>
<protein>
    <submittedName>
        <fullName evidence="7">Uncharacterized LOC103381736</fullName>
    </submittedName>
</protein>
<feature type="transmembrane region" description="Helical" evidence="4">
    <location>
        <begin position="362"/>
        <end position="383"/>
    </location>
</feature>
<feature type="compositionally biased region" description="Basic and acidic residues" evidence="3">
    <location>
        <begin position="476"/>
        <end position="492"/>
    </location>
</feature>
<dbReference type="InterPro" id="IPR050488">
    <property type="entry name" value="Ig_Fc_receptor"/>
</dbReference>
<name>A0A3P8W4J6_CYNSE</name>
<dbReference type="RefSeq" id="XP_024913503.1">
    <property type="nucleotide sequence ID" value="XM_025057735.1"/>
</dbReference>
<feature type="domain" description="Immunoglobulin" evidence="6">
    <location>
        <begin position="201"/>
        <end position="286"/>
    </location>
</feature>
<dbReference type="GO" id="GO:0009897">
    <property type="term" value="C:external side of plasma membrane"/>
    <property type="evidence" value="ECO:0007669"/>
    <property type="project" value="TreeGrafter"/>
</dbReference>
<dbReference type="InterPro" id="IPR003599">
    <property type="entry name" value="Ig_sub"/>
</dbReference>
<feature type="chain" id="PRO_5044597011" evidence="5">
    <location>
        <begin position="24"/>
        <end position="587"/>
    </location>
</feature>
<accession>A0A3P8W4J6</accession>
<dbReference type="Ensembl" id="ENSCSET00000019699.1">
    <property type="protein sequence ID" value="ENSCSEP00000019460.1"/>
    <property type="gene ID" value="ENSCSEG00000012447.1"/>
</dbReference>
<evidence type="ECO:0000259" key="6">
    <source>
        <dbReference type="SMART" id="SM00409"/>
    </source>
</evidence>
<dbReference type="KEGG" id="csem:103381736"/>
<dbReference type="Proteomes" id="UP000265120">
    <property type="component" value="Chromosome 8"/>
</dbReference>
<sequence length="587" mass="66618">MMMMMMMTMRLLLVAAFVNLARCQRLQVLMFPELHEVFSGDLLYLTCSPDANTFIKWYFNGKEQPQNGTWKISAASHTHSGDYECEHNGQKSEIRSIKVLGSSPMASLTIATGQPVMMTGQSVVLQLETEESLMDWECKVYRREKKEMKTIKVRHNNNTVIFQPKALTVPETIFWCISRSNHGRSNQVVVRTSDKEVSLEMYPLPAVVGENVILRCLVWGTDQISNTVFYKNKAVISNTHSSQHVITNVTESSLGKYKCQVIYTHVARTGGPPYIKTSDPQELLFEEHPVKAVVYENQSLSCYCPLCPTGHIYKWYNKNGQRWKRLGMTPESSGTYACRGVWKTGRSFLSSSYVYSKSHNNLNIVLIVCGILCGILIIGVVLYHHWKTNRQDHPGPEYEEVGLRIVEAGENKYEALQRKTGDKQQAEYDILTPTGSEKREGSNQSPKEDENKYQALQRKTGDKQQAEYDILTPTGSEKREGSNQSPKEDENKYQALQRKTGDKQQAEYDILTPTGSEKREGSNQSPKEDENKYQALQRKTGDKQQAEYDILTPTSSEKREGDYQSLNTEETAAGVYHTIGLGEKNTE</sequence>
<evidence type="ECO:0000256" key="3">
    <source>
        <dbReference type="SAM" id="MobiDB-lite"/>
    </source>
</evidence>
<keyword evidence="8" id="KW-1185">Reference proteome</keyword>
<dbReference type="GO" id="GO:0006955">
    <property type="term" value="P:immune response"/>
    <property type="evidence" value="ECO:0007669"/>
    <property type="project" value="TreeGrafter"/>
</dbReference>
<feature type="compositionally biased region" description="Basic and acidic residues" evidence="3">
    <location>
        <begin position="516"/>
        <end position="532"/>
    </location>
</feature>
<dbReference type="STRING" id="244447.ENSCSEP00000019460"/>
<feature type="domain" description="Immunoglobulin" evidence="6">
    <location>
        <begin position="287"/>
        <end position="365"/>
    </location>
</feature>
<evidence type="ECO:0000313" key="7">
    <source>
        <dbReference type="Ensembl" id="ENSCSEP00000019460.1"/>
    </source>
</evidence>